<dbReference type="Proteomes" id="UP001341281">
    <property type="component" value="Chromosome 02"/>
</dbReference>
<protein>
    <submittedName>
        <fullName evidence="2">Uncharacterized protein</fullName>
    </submittedName>
</protein>
<feature type="compositionally biased region" description="Low complexity" evidence="1">
    <location>
        <begin position="29"/>
        <end position="39"/>
    </location>
</feature>
<feature type="region of interest" description="Disordered" evidence="1">
    <location>
        <begin position="1"/>
        <end position="41"/>
    </location>
</feature>
<gene>
    <name evidence="2" type="ORF">U9M48_009068</name>
</gene>
<name>A0AAQ3WEF3_PASNO</name>
<evidence type="ECO:0000313" key="2">
    <source>
        <dbReference type="EMBL" id="WVZ58842.1"/>
    </source>
</evidence>
<proteinExistence type="predicted"/>
<reference evidence="2 3" key="1">
    <citation type="submission" date="2024-02" db="EMBL/GenBank/DDBJ databases">
        <title>High-quality chromosome-scale genome assembly of Pensacola bahiagrass (Paspalum notatum Flugge var. saurae).</title>
        <authorList>
            <person name="Vega J.M."/>
            <person name="Podio M."/>
            <person name="Orjuela J."/>
            <person name="Siena L.A."/>
            <person name="Pessino S.C."/>
            <person name="Combes M.C."/>
            <person name="Mariac C."/>
            <person name="Albertini E."/>
            <person name="Pupilli F."/>
            <person name="Ortiz J.P.A."/>
            <person name="Leblanc O."/>
        </authorList>
    </citation>
    <scope>NUCLEOTIDE SEQUENCE [LARGE SCALE GENOMIC DNA]</scope>
    <source>
        <strain evidence="2">R1</strain>
        <tissue evidence="2">Leaf</tissue>
    </source>
</reference>
<feature type="compositionally biased region" description="Polar residues" evidence="1">
    <location>
        <begin position="18"/>
        <end position="28"/>
    </location>
</feature>
<accession>A0AAQ3WEF3</accession>
<dbReference type="EMBL" id="CP144746">
    <property type="protein sequence ID" value="WVZ58842.1"/>
    <property type="molecule type" value="Genomic_DNA"/>
</dbReference>
<dbReference type="AlphaFoldDB" id="A0AAQ3WEF3"/>
<organism evidence="2 3">
    <name type="scientific">Paspalum notatum var. saurae</name>
    <dbReference type="NCBI Taxonomy" id="547442"/>
    <lineage>
        <taxon>Eukaryota</taxon>
        <taxon>Viridiplantae</taxon>
        <taxon>Streptophyta</taxon>
        <taxon>Embryophyta</taxon>
        <taxon>Tracheophyta</taxon>
        <taxon>Spermatophyta</taxon>
        <taxon>Magnoliopsida</taxon>
        <taxon>Liliopsida</taxon>
        <taxon>Poales</taxon>
        <taxon>Poaceae</taxon>
        <taxon>PACMAD clade</taxon>
        <taxon>Panicoideae</taxon>
        <taxon>Andropogonodae</taxon>
        <taxon>Paspaleae</taxon>
        <taxon>Paspalinae</taxon>
        <taxon>Paspalum</taxon>
    </lineage>
</organism>
<keyword evidence="3" id="KW-1185">Reference proteome</keyword>
<evidence type="ECO:0000313" key="3">
    <source>
        <dbReference type="Proteomes" id="UP001341281"/>
    </source>
</evidence>
<evidence type="ECO:0000256" key="1">
    <source>
        <dbReference type="SAM" id="MobiDB-lite"/>
    </source>
</evidence>
<sequence>MLPPPSSTTSMMHRPRLSSRSNAAFRSCSSGSTAASGRAADAERSECCLVADQRLARHHRIRSTTHQMRGMEEDVGGYLYFFPMVFFQ</sequence>